<keyword evidence="2" id="KW-0808">Transferase</keyword>
<dbReference type="EMBL" id="CP027860">
    <property type="protein sequence ID" value="AVP99673.1"/>
    <property type="molecule type" value="Genomic_DNA"/>
</dbReference>
<dbReference type="CDD" id="cd06223">
    <property type="entry name" value="PRTases_typeI"/>
    <property type="match status" value="1"/>
</dbReference>
<keyword evidence="3" id="KW-1185">Reference proteome</keyword>
<dbReference type="NCBIfam" id="NF003545">
    <property type="entry name" value="PRK05205.1-1"/>
    <property type="match status" value="1"/>
</dbReference>
<dbReference type="KEGG" id="xba:C7S18_21950"/>
<dbReference type="PANTHER" id="PTHR11608:SF0">
    <property type="entry name" value="BIFUNCTIONAL PROTEIN PYRR"/>
    <property type="match status" value="1"/>
</dbReference>
<evidence type="ECO:0000259" key="1">
    <source>
        <dbReference type="Pfam" id="PF00156"/>
    </source>
</evidence>
<dbReference type="InterPro" id="IPR029057">
    <property type="entry name" value="PRTase-like"/>
</dbReference>
<dbReference type="PANTHER" id="PTHR11608">
    <property type="entry name" value="BIFUNCTIONAL PROTEIN PYRR"/>
    <property type="match status" value="1"/>
</dbReference>
<sequence length="170" mass="18800">MNDDVAVEPLLSEWTARIQAGLGARGILRPRLVGIQTGGVLLAEHLARALSPDQPLGRLDISFYRDDHGQIGLHPKVLPSHLPWSIEGEHVLLVDDVLYTGRTIRAALNELFDWGRPASVQLAVLISRDGRELPIQADYVGRDLTIGAGRHIKLRAEPVLHLETIQIPER</sequence>
<dbReference type="GO" id="GO:0016757">
    <property type="term" value="F:glycosyltransferase activity"/>
    <property type="evidence" value="ECO:0007669"/>
    <property type="project" value="UniProtKB-KW"/>
</dbReference>
<gene>
    <name evidence="2" type="ORF">C7S18_21950</name>
</gene>
<dbReference type="Pfam" id="PF00156">
    <property type="entry name" value="Pribosyltran"/>
    <property type="match status" value="1"/>
</dbReference>
<dbReference type="Proteomes" id="UP000241074">
    <property type="component" value="Chromosome"/>
</dbReference>
<proteinExistence type="predicted"/>
<reference evidence="2 3" key="1">
    <citation type="submission" date="2018-03" db="EMBL/GenBank/DDBJ databases">
        <title>Ahniella affigens gen. nov., sp. nov., a gammaproteobacterium isolated from sandy soil near a stream.</title>
        <authorList>
            <person name="Ko Y."/>
            <person name="Kim J.-H."/>
        </authorList>
    </citation>
    <scope>NUCLEOTIDE SEQUENCE [LARGE SCALE GENOMIC DNA]</scope>
    <source>
        <strain evidence="2 3">D13</strain>
    </source>
</reference>
<protein>
    <submittedName>
        <fullName evidence="2">Bifunctional pyr operon transcriptional regulator/uracil phosphoribosyltransferase PyrR</fullName>
    </submittedName>
</protein>
<evidence type="ECO:0000313" key="2">
    <source>
        <dbReference type="EMBL" id="AVP99673.1"/>
    </source>
</evidence>
<accession>A0A2P1PXV4</accession>
<name>A0A2P1PXV4_9GAMM</name>
<keyword evidence="2" id="KW-0328">Glycosyltransferase</keyword>
<dbReference type="OrthoDB" id="9803963at2"/>
<reference evidence="2 3" key="2">
    <citation type="submission" date="2018-03" db="EMBL/GenBank/DDBJ databases">
        <authorList>
            <person name="Keele B.F."/>
        </authorList>
    </citation>
    <scope>NUCLEOTIDE SEQUENCE [LARGE SCALE GENOMIC DNA]</scope>
    <source>
        <strain evidence="2 3">D13</strain>
    </source>
</reference>
<dbReference type="AlphaFoldDB" id="A0A2P1PXV4"/>
<dbReference type="Gene3D" id="3.40.50.2020">
    <property type="match status" value="1"/>
</dbReference>
<organism evidence="2 3">
    <name type="scientific">Ahniella affigens</name>
    <dbReference type="NCBI Taxonomy" id="2021234"/>
    <lineage>
        <taxon>Bacteria</taxon>
        <taxon>Pseudomonadati</taxon>
        <taxon>Pseudomonadota</taxon>
        <taxon>Gammaproteobacteria</taxon>
        <taxon>Lysobacterales</taxon>
        <taxon>Rhodanobacteraceae</taxon>
        <taxon>Ahniella</taxon>
    </lineage>
</organism>
<dbReference type="InterPro" id="IPR000836">
    <property type="entry name" value="PRTase_dom"/>
</dbReference>
<dbReference type="RefSeq" id="WP_106893589.1">
    <property type="nucleotide sequence ID" value="NZ_CP027860.1"/>
</dbReference>
<feature type="domain" description="Phosphoribosyltransferase" evidence="1">
    <location>
        <begin position="31"/>
        <end position="140"/>
    </location>
</feature>
<dbReference type="SUPFAM" id="SSF53271">
    <property type="entry name" value="PRTase-like"/>
    <property type="match status" value="1"/>
</dbReference>
<dbReference type="InterPro" id="IPR050137">
    <property type="entry name" value="PyrR_bifunctional"/>
</dbReference>
<evidence type="ECO:0000313" key="3">
    <source>
        <dbReference type="Proteomes" id="UP000241074"/>
    </source>
</evidence>